<dbReference type="GO" id="GO:0016879">
    <property type="term" value="F:ligase activity, forming carbon-nitrogen bonds"/>
    <property type="evidence" value="ECO:0007669"/>
    <property type="project" value="UniProtKB-UniRule"/>
</dbReference>
<dbReference type="InterPro" id="IPR014729">
    <property type="entry name" value="Rossmann-like_a/b/a_fold"/>
</dbReference>
<keyword evidence="6 10" id="KW-0067">ATP-binding</keyword>
<dbReference type="InterPro" id="IPR018317">
    <property type="entry name" value="QueC"/>
</dbReference>
<evidence type="ECO:0000256" key="7">
    <source>
        <dbReference type="ARBA" id="ARBA00037993"/>
    </source>
</evidence>
<keyword evidence="2 10" id="KW-0436">Ligase</keyword>
<evidence type="ECO:0000256" key="4">
    <source>
        <dbReference type="ARBA" id="ARBA00022741"/>
    </source>
</evidence>
<dbReference type="AlphaFoldDB" id="A0AAU9DW29"/>
<reference evidence="11 12" key="1">
    <citation type="submission" date="2022-11" db="EMBL/GenBank/DDBJ databases">
        <title>Haliovirga abyssi gen. nov., sp. nov., a mesophilic fermentative bacterium isolated from the Iheya North hydrothermal field and the proposal of Haliovirgaceae fam. nov.</title>
        <authorList>
            <person name="Miyazaki U."/>
            <person name="Tame A."/>
            <person name="Miyazaki J."/>
            <person name="Takai K."/>
            <person name="Sawayama S."/>
            <person name="Kitajima M."/>
            <person name="Okamoto A."/>
            <person name="Nakagawa S."/>
        </authorList>
    </citation>
    <scope>NUCLEOTIDE SEQUENCE [LARGE SCALE GENOMIC DNA]</scope>
    <source>
        <strain evidence="11 12">IC12</strain>
    </source>
</reference>
<dbReference type="EMBL" id="AP027059">
    <property type="protein sequence ID" value="BDU50446.1"/>
    <property type="molecule type" value="Genomic_DNA"/>
</dbReference>
<proteinExistence type="inferred from homology"/>
<evidence type="ECO:0000256" key="6">
    <source>
        <dbReference type="ARBA" id="ARBA00022840"/>
    </source>
</evidence>
<accession>A0AAU9DW29</accession>
<feature type="binding site" evidence="10">
    <location>
        <position position="204"/>
    </location>
    <ligand>
        <name>Zn(2+)</name>
        <dbReference type="ChEBI" id="CHEBI:29105"/>
    </ligand>
</feature>
<dbReference type="KEGG" id="haby:HLVA_10150"/>
<evidence type="ECO:0000313" key="12">
    <source>
        <dbReference type="Proteomes" id="UP001321582"/>
    </source>
</evidence>
<dbReference type="PANTHER" id="PTHR42914:SF1">
    <property type="entry name" value="7-CYANO-7-DEAZAGUANINE SYNTHASE"/>
    <property type="match status" value="1"/>
</dbReference>
<dbReference type="GO" id="GO:0005524">
    <property type="term" value="F:ATP binding"/>
    <property type="evidence" value="ECO:0007669"/>
    <property type="project" value="UniProtKB-UniRule"/>
</dbReference>
<sequence length="223" mass="24985">MNNKVMVIFSGGQDSTACLGWAKNRYDEVVAITFNYGQNHSIEIEQSKIIAEKLGVEQHIIDVSFFGEIVDSALTHKGNVNEKHHTNTNLPASYVPNRNAFFITIAHAVAQKIGANTLVTGVCETDYSGYPDCRRIFIDSIEKSLNLGSDSNIKIETPLMYIDKADTFKLAEDEGVLDLVLKYSHTCYNGSDKMNEWGRGCGDCPACNLRRAGWEEYKKRYNK</sequence>
<name>A0AAU9DW29_9FUSO</name>
<keyword evidence="12" id="KW-1185">Reference proteome</keyword>
<evidence type="ECO:0000256" key="10">
    <source>
        <dbReference type="HAMAP-Rule" id="MF_01633"/>
    </source>
</evidence>
<dbReference type="RefSeq" id="WP_307905375.1">
    <property type="nucleotide sequence ID" value="NZ_AP027059.1"/>
</dbReference>
<gene>
    <name evidence="10 11" type="primary">queC</name>
    <name evidence="11" type="ORF">HLVA_10150</name>
</gene>
<organism evidence="11 12">
    <name type="scientific">Haliovirga abyssi</name>
    <dbReference type="NCBI Taxonomy" id="2996794"/>
    <lineage>
        <taxon>Bacteria</taxon>
        <taxon>Fusobacteriati</taxon>
        <taxon>Fusobacteriota</taxon>
        <taxon>Fusobacteriia</taxon>
        <taxon>Fusobacteriales</taxon>
        <taxon>Haliovirgaceae</taxon>
        <taxon>Haliovirga</taxon>
    </lineage>
</organism>
<dbReference type="EC" id="6.3.4.20" evidence="8 10"/>
<comment type="similarity">
    <text evidence="7 10">Belongs to the QueC family.</text>
</comment>
<comment type="catalytic activity">
    <reaction evidence="9 10">
        <text>7-carboxy-7-carbaguanine + NH4(+) + 2 ATP = 7-cyano-7-carbaguanine + 2 AMP + 2 diphosphate + 2 H(+)</text>
        <dbReference type="Rhea" id="RHEA:27982"/>
        <dbReference type="ChEBI" id="CHEBI:15378"/>
        <dbReference type="ChEBI" id="CHEBI:28938"/>
        <dbReference type="ChEBI" id="CHEBI:30616"/>
        <dbReference type="ChEBI" id="CHEBI:33019"/>
        <dbReference type="ChEBI" id="CHEBI:45075"/>
        <dbReference type="ChEBI" id="CHEBI:61036"/>
        <dbReference type="ChEBI" id="CHEBI:456215"/>
        <dbReference type="EC" id="6.3.4.20"/>
    </reaction>
</comment>
<dbReference type="GO" id="GO:0008270">
    <property type="term" value="F:zinc ion binding"/>
    <property type="evidence" value="ECO:0007669"/>
    <property type="project" value="UniProtKB-UniRule"/>
</dbReference>
<keyword evidence="5 10" id="KW-0862">Zinc</keyword>
<evidence type="ECO:0000256" key="5">
    <source>
        <dbReference type="ARBA" id="ARBA00022833"/>
    </source>
</evidence>
<dbReference type="PANTHER" id="PTHR42914">
    <property type="entry name" value="7-CYANO-7-DEAZAGUANINE SYNTHASE"/>
    <property type="match status" value="1"/>
</dbReference>
<dbReference type="GO" id="GO:0008616">
    <property type="term" value="P:tRNA queuosine(34) biosynthetic process"/>
    <property type="evidence" value="ECO:0007669"/>
    <property type="project" value="UniProtKB-UniRule"/>
</dbReference>
<dbReference type="Proteomes" id="UP001321582">
    <property type="component" value="Chromosome"/>
</dbReference>
<protein>
    <recommendedName>
        <fullName evidence="8 10">7-cyano-7-deazaguanine synthase</fullName>
        <ecNumber evidence="8 10">6.3.4.20</ecNumber>
    </recommendedName>
    <alternativeName>
        <fullName evidence="10">7-cyano-7-carbaguanine synthase</fullName>
    </alternativeName>
    <alternativeName>
        <fullName evidence="10">PreQ(0) synthase</fullName>
    </alternativeName>
    <alternativeName>
        <fullName evidence="10">Queuosine biosynthesis protein QueC</fullName>
    </alternativeName>
</protein>
<dbReference type="Pfam" id="PF06508">
    <property type="entry name" value="QueC"/>
    <property type="match status" value="1"/>
</dbReference>
<dbReference type="Gene3D" id="3.40.50.620">
    <property type="entry name" value="HUPs"/>
    <property type="match status" value="1"/>
</dbReference>
<evidence type="ECO:0000256" key="8">
    <source>
        <dbReference type="ARBA" id="ARBA00039149"/>
    </source>
</evidence>
<comment type="pathway">
    <text evidence="1 10">Purine metabolism; 7-cyano-7-deazaguanine biosynthesis.</text>
</comment>
<dbReference type="PIRSF" id="PIRSF006293">
    <property type="entry name" value="ExsB"/>
    <property type="match status" value="1"/>
</dbReference>
<comment type="function">
    <text evidence="10">Catalyzes the ATP-dependent conversion of 7-carboxy-7-deazaguanine (CDG) to 7-cyano-7-deazaguanine (preQ(0)).</text>
</comment>
<dbReference type="SUPFAM" id="SSF52402">
    <property type="entry name" value="Adenine nucleotide alpha hydrolases-like"/>
    <property type="match status" value="1"/>
</dbReference>
<dbReference type="NCBIfam" id="TIGR00364">
    <property type="entry name" value="7-cyano-7-deazaguanine synthase QueC"/>
    <property type="match status" value="1"/>
</dbReference>
<keyword evidence="10" id="KW-0671">Queuosine biosynthesis</keyword>
<dbReference type="HAMAP" id="MF_01633">
    <property type="entry name" value="QueC"/>
    <property type="match status" value="1"/>
</dbReference>
<evidence type="ECO:0000256" key="1">
    <source>
        <dbReference type="ARBA" id="ARBA00005061"/>
    </source>
</evidence>
<feature type="binding site" evidence="10">
    <location>
        <begin position="9"/>
        <end position="19"/>
    </location>
    <ligand>
        <name>ATP</name>
        <dbReference type="ChEBI" id="CHEBI:30616"/>
    </ligand>
</feature>
<comment type="cofactor">
    <cofactor evidence="10">
        <name>Zn(2+)</name>
        <dbReference type="ChEBI" id="CHEBI:29105"/>
    </cofactor>
    <text evidence="10">Binds 1 zinc ion per subunit.</text>
</comment>
<feature type="binding site" evidence="10">
    <location>
        <position position="201"/>
    </location>
    <ligand>
        <name>Zn(2+)</name>
        <dbReference type="ChEBI" id="CHEBI:29105"/>
    </ligand>
</feature>
<keyword evidence="4 10" id="KW-0547">Nucleotide-binding</keyword>
<evidence type="ECO:0000256" key="2">
    <source>
        <dbReference type="ARBA" id="ARBA00022598"/>
    </source>
</evidence>
<evidence type="ECO:0000313" key="11">
    <source>
        <dbReference type="EMBL" id="BDU50446.1"/>
    </source>
</evidence>
<evidence type="ECO:0000256" key="3">
    <source>
        <dbReference type="ARBA" id="ARBA00022723"/>
    </source>
</evidence>
<feature type="binding site" evidence="10">
    <location>
        <position position="187"/>
    </location>
    <ligand>
        <name>Zn(2+)</name>
        <dbReference type="ChEBI" id="CHEBI:29105"/>
    </ligand>
</feature>
<evidence type="ECO:0000256" key="9">
    <source>
        <dbReference type="ARBA" id="ARBA00047890"/>
    </source>
</evidence>
<keyword evidence="3 10" id="KW-0479">Metal-binding</keyword>
<feature type="binding site" evidence="10">
    <location>
        <position position="207"/>
    </location>
    <ligand>
        <name>Zn(2+)</name>
        <dbReference type="ChEBI" id="CHEBI:29105"/>
    </ligand>
</feature>
<dbReference type="CDD" id="cd01995">
    <property type="entry name" value="QueC-like"/>
    <property type="match status" value="1"/>
</dbReference>